<dbReference type="InterPro" id="IPR054363">
    <property type="entry name" value="GH95_cat"/>
</dbReference>
<feature type="domain" description="Glycosyl hydrolase family 95 N-terminal" evidence="2">
    <location>
        <begin position="29"/>
        <end position="266"/>
    </location>
</feature>
<evidence type="ECO:0000256" key="1">
    <source>
        <dbReference type="SAM" id="SignalP"/>
    </source>
</evidence>
<dbReference type="Gene3D" id="2.70.98.50">
    <property type="entry name" value="putative glycoside hydrolase family protein from bacillus halodurans"/>
    <property type="match status" value="1"/>
</dbReference>
<dbReference type="InterPro" id="IPR027414">
    <property type="entry name" value="GH95_N_dom"/>
</dbReference>
<organism evidence="5 6">
    <name type="scientific">Mucilaginibacter panaciglaebae</name>
    <dbReference type="NCBI Taxonomy" id="502331"/>
    <lineage>
        <taxon>Bacteria</taxon>
        <taxon>Pseudomonadati</taxon>
        <taxon>Bacteroidota</taxon>
        <taxon>Sphingobacteriia</taxon>
        <taxon>Sphingobacteriales</taxon>
        <taxon>Sphingobacteriaceae</taxon>
        <taxon>Mucilaginibacter</taxon>
    </lineage>
</organism>
<keyword evidence="1" id="KW-0732">Signal</keyword>
<dbReference type="Proteomes" id="UP001500841">
    <property type="component" value="Unassembled WGS sequence"/>
</dbReference>
<sequence>MNLRRNLLALALTCAASPLFAQQKNDLKLWYDTPSGSVWERAMPIGNGRLAGMVYGNPARETIQLNEATLWSGGPSRNDDDQALSVLKEVQRLIFENKRKEAAALASKKMMTSKDNGMCYQPVGNLYLNFPGHEQYQNYHRDLDLAKAITTTTYTVDGVTYKRETFASNANQVIVVHLSASKPGSLNFSAAMSSPQKSSVITKGKDELVLSGISGNRDGIKGQDKFQALVRVKLDGGDVSASDTSVNVSKANAVTLFISIATNFVKYDDISADEAARAGNYLNKAWPIPYATLVKNHVAAYQKYFNRVKLDLGVTDAAKNPTDKRIADFATGNDPQLVELYFQFGRYLLISSSQPGGQPANLQGIWNKEMSPPWGSKYTININTEMNYWPAEETNLAEMHEPLVQMVKDLSVTGQQTAKTMYGVGGWVAHHNTDLWRITGPVDAIYSGLWPSGGVWLSTQLWDRYMYNGNKAYLRTVYPAIRGAAQFFLEDLIEEPGHHWLVISPSVSPENNPQAYGGGIAIDAGVTMDNQLAFDIFSEVMSAAKILGIDQEFAAKLKAARDRLPPMQIGQHSQLQEWLHDLDSPNDHNRHVSHLYGLYPSNQISAYRTPELFDAARTSLIYRTDVSTGWSMGWKVNLWARLLDGNHAYKLIQNQLTPTGKNHGSSNNGGGTYPNMFDAHPPFQIDGNFGCTAGISEMLMQSADGALNLLPALPDAWPAGSVSGLRARGGFEIVSMKWNNGKLSEVKIKSTIGGNCRLRVPNRLKLTSGTIKTAKGANSNFFYQNEETAKPIISEKAQLKPTGEKPTLLYDFNTVAGKTYTIIGI</sequence>
<dbReference type="Gene3D" id="1.50.10.10">
    <property type="match status" value="1"/>
</dbReference>
<reference evidence="6" key="1">
    <citation type="journal article" date="2019" name="Int. J. Syst. Evol. Microbiol.">
        <title>The Global Catalogue of Microorganisms (GCM) 10K type strain sequencing project: providing services to taxonomists for standard genome sequencing and annotation.</title>
        <authorList>
            <consortium name="The Broad Institute Genomics Platform"/>
            <consortium name="The Broad Institute Genome Sequencing Center for Infectious Disease"/>
            <person name="Wu L."/>
            <person name="Ma J."/>
        </authorList>
    </citation>
    <scope>NUCLEOTIDE SEQUENCE [LARGE SCALE GENOMIC DNA]</scope>
    <source>
        <strain evidence="6">JCM 17085</strain>
    </source>
</reference>
<dbReference type="PANTHER" id="PTHR31084:SF0">
    <property type="entry name" value="ALPHA-L-FUCOSIDASE 2"/>
    <property type="match status" value="1"/>
</dbReference>
<keyword evidence="6" id="KW-1185">Reference proteome</keyword>
<dbReference type="Pfam" id="PF22124">
    <property type="entry name" value="Glyco_hydro_95_cat"/>
    <property type="match status" value="1"/>
</dbReference>
<dbReference type="SUPFAM" id="SSF48208">
    <property type="entry name" value="Six-hairpin glycosidases"/>
    <property type="match status" value="1"/>
</dbReference>
<proteinExistence type="predicted"/>
<dbReference type="RefSeq" id="WP_345102798.1">
    <property type="nucleotide sequence ID" value="NZ_BAABCV010000005.1"/>
</dbReference>
<evidence type="ECO:0000259" key="2">
    <source>
        <dbReference type="Pfam" id="PF14498"/>
    </source>
</evidence>
<evidence type="ECO:0000259" key="4">
    <source>
        <dbReference type="Pfam" id="PF22124"/>
    </source>
</evidence>
<protein>
    <submittedName>
        <fullName evidence="5">Glycoside hydrolase family 95 protein</fullName>
    </submittedName>
</protein>
<dbReference type="PANTHER" id="PTHR31084">
    <property type="entry name" value="ALPHA-L-FUCOSIDASE 2"/>
    <property type="match status" value="1"/>
</dbReference>
<dbReference type="PIRSF" id="PIRSF007663">
    <property type="entry name" value="UCP007663"/>
    <property type="match status" value="1"/>
</dbReference>
<accession>A0ABP7WQI5</accession>
<feature type="domain" description="Alpha fucosidase A-like C-terminal" evidence="3">
    <location>
        <begin position="701"/>
        <end position="774"/>
    </location>
</feature>
<gene>
    <name evidence="5" type="ORF">GCM10022392_16470</name>
</gene>
<evidence type="ECO:0000313" key="6">
    <source>
        <dbReference type="Proteomes" id="UP001500841"/>
    </source>
</evidence>
<dbReference type="EMBL" id="BAABCV010000005">
    <property type="protein sequence ID" value="GAA4094416.1"/>
    <property type="molecule type" value="Genomic_DNA"/>
</dbReference>
<keyword evidence="5" id="KW-0378">Hydrolase</keyword>
<feature type="domain" description="Glycosyl hydrolase family 95 catalytic" evidence="4">
    <location>
        <begin position="290"/>
        <end position="699"/>
    </location>
</feature>
<comment type="caution">
    <text evidence="5">The sequence shown here is derived from an EMBL/GenBank/DDBJ whole genome shotgun (WGS) entry which is preliminary data.</text>
</comment>
<name>A0ABP7WQI5_9SPHI</name>
<dbReference type="Pfam" id="PF21307">
    <property type="entry name" value="Glyco_hydro_95_C"/>
    <property type="match status" value="1"/>
</dbReference>
<feature type="signal peptide" evidence="1">
    <location>
        <begin position="1"/>
        <end position="21"/>
    </location>
</feature>
<dbReference type="InterPro" id="IPR016518">
    <property type="entry name" value="Alpha-L-fucosidase"/>
</dbReference>
<evidence type="ECO:0000313" key="5">
    <source>
        <dbReference type="EMBL" id="GAA4094416.1"/>
    </source>
</evidence>
<dbReference type="InterPro" id="IPR008928">
    <property type="entry name" value="6-hairpin_glycosidase_sf"/>
</dbReference>
<dbReference type="InterPro" id="IPR049053">
    <property type="entry name" value="AFCA-like_C"/>
</dbReference>
<feature type="chain" id="PRO_5045510042" evidence="1">
    <location>
        <begin position="22"/>
        <end position="825"/>
    </location>
</feature>
<dbReference type="GO" id="GO:0016787">
    <property type="term" value="F:hydrolase activity"/>
    <property type="evidence" value="ECO:0007669"/>
    <property type="project" value="UniProtKB-KW"/>
</dbReference>
<dbReference type="InterPro" id="IPR012341">
    <property type="entry name" value="6hp_glycosidase-like_sf"/>
</dbReference>
<evidence type="ECO:0000259" key="3">
    <source>
        <dbReference type="Pfam" id="PF21307"/>
    </source>
</evidence>
<dbReference type="Pfam" id="PF14498">
    <property type="entry name" value="Glyco_hyd_65N_2"/>
    <property type="match status" value="1"/>
</dbReference>